<dbReference type="HOGENOM" id="CLU_3369284_0_0_1"/>
<name>A4RT09_OSTLU</name>
<evidence type="ECO:0000313" key="1">
    <source>
        <dbReference type="EMBL" id="ABO94445.1"/>
    </source>
</evidence>
<dbReference type="RefSeq" id="XP_001416152.1">
    <property type="nucleotide sequence ID" value="XM_001416115.1"/>
</dbReference>
<organism evidence="1 2">
    <name type="scientific">Ostreococcus lucimarinus (strain CCE9901)</name>
    <dbReference type="NCBI Taxonomy" id="436017"/>
    <lineage>
        <taxon>Eukaryota</taxon>
        <taxon>Viridiplantae</taxon>
        <taxon>Chlorophyta</taxon>
        <taxon>Mamiellophyceae</taxon>
        <taxon>Mamiellales</taxon>
        <taxon>Bathycoccaceae</taxon>
        <taxon>Ostreococcus</taxon>
    </lineage>
</organism>
<reference evidence="1 2" key="1">
    <citation type="journal article" date="2007" name="Proc. Natl. Acad. Sci. U.S.A.">
        <title>The tiny eukaryote Ostreococcus provides genomic insights into the paradox of plankton speciation.</title>
        <authorList>
            <person name="Palenik B."/>
            <person name="Grimwood J."/>
            <person name="Aerts A."/>
            <person name="Rouze P."/>
            <person name="Salamov A."/>
            <person name="Putnam N."/>
            <person name="Dupont C."/>
            <person name="Jorgensen R."/>
            <person name="Derelle E."/>
            <person name="Rombauts S."/>
            <person name="Zhou K."/>
            <person name="Otillar R."/>
            <person name="Merchant S.S."/>
            <person name="Podell S."/>
            <person name="Gaasterland T."/>
            <person name="Napoli C."/>
            <person name="Gendler K."/>
            <person name="Manuell A."/>
            <person name="Tai V."/>
            <person name="Vallon O."/>
            <person name="Piganeau G."/>
            <person name="Jancek S."/>
            <person name="Heijde M."/>
            <person name="Jabbari K."/>
            <person name="Bowler C."/>
            <person name="Lohr M."/>
            <person name="Robbens S."/>
            <person name="Werner G."/>
            <person name="Dubchak I."/>
            <person name="Pazour G.J."/>
            <person name="Ren Q."/>
            <person name="Paulsen I."/>
            <person name="Delwiche C."/>
            <person name="Schmutz J."/>
            <person name="Rokhsar D."/>
            <person name="Van de Peer Y."/>
            <person name="Moreau H."/>
            <person name="Grigoriev I.V."/>
        </authorList>
    </citation>
    <scope>NUCLEOTIDE SEQUENCE [LARGE SCALE GENOMIC DNA]</scope>
    <source>
        <strain evidence="1 2">CCE9901</strain>
    </source>
</reference>
<dbReference type="AlphaFoldDB" id="A4RT09"/>
<protein>
    <submittedName>
        <fullName evidence="1">Uncharacterized protein</fullName>
    </submittedName>
</protein>
<accession>A4RT09</accession>
<dbReference type="OrthoDB" id="2121326at2759"/>
<gene>
    <name evidence="1" type="primary">smo1</name>
    <name evidence="1" type="ORF">OSTLU_119507</name>
</gene>
<evidence type="ECO:0000313" key="2">
    <source>
        <dbReference type="Proteomes" id="UP000001568"/>
    </source>
</evidence>
<dbReference type="EMBL" id="CP000582">
    <property type="protein sequence ID" value="ABO94445.1"/>
    <property type="molecule type" value="Genomic_DNA"/>
</dbReference>
<dbReference type="Gramene" id="ABO94445">
    <property type="protein sequence ID" value="ABO94445"/>
    <property type="gene ID" value="OSTLU_119507"/>
</dbReference>
<dbReference type="KEGG" id="olu:OSTLU_119507"/>
<keyword evidence="2" id="KW-1185">Reference proteome</keyword>
<dbReference type="GeneID" id="5000500"/>
<proteinExistence type="predicted"/>
<sequence>MICIGGVCIPYAAMIPMLINFFRYLRTLFWTRVGR</sequence>
<dbReference type="Proteomes" id="UP000001568">
    <property type="component" value="Chromosome 2"/>
</dbReference>